<dbReference type="AlphaFoldDB" id="A0A3S5AUH3"/>
<reference evidence="1" key="1">
    <citation type="submission" date="2018-11" db="EMBL/GenBank/DDBJ databases">
        <authorList>
            <consortium name="Pathogen Informatics"/>
        </authorList>
    </citation>
    <scope>NUCLEOTIDE SEQUENCE</scope>
</reference>
<dbReference type="Proteomes" id="UP000784294">
    <property type="component" value="Unassembled WGS sequence"/>
</dbReference>
<evidence type="ECO:0000313" key="2">
    <source>
        <dbReference type="Proteomes" id="UP000784294"/>
    </source>
</evidence>
<proteinExistence type="predicted"/>
<protein>
    <submittedName>
        <fullName evidence="1">Uncharacterized protein</fullName>
    </submittedName>
</protein>
<evidence type="ECO:0000313" key="1">
    <source>
        <dbReference type="EMBL" id="VEL28719.1"/>
    </source>
</evidence>
<sequence>MTRLPKAEWISPEWHSIDVLHCVRHMLELGLERLNSAGLESSVAKHRIQTRLLNLYLSHISLFEALAICSPQIFSSDRVTYVPSLIKTLRKHPDGLDLAVSFAEAGWFDHIRVLAERLPELVDIHRLSIAASLVETLSPSKYARGLLDLLDTVVDASLSIQPKPDPSAIDRLYGRLSPDYRQLASPSSRVLSKSASRQHRLVQLTLWLILRSEEIESLARQSSIALELIHEGICIISKRVRNESLLPDWLGQANAVGSSFEHDVKETEMTDDMVSGWPLAMHRLWCLRAQLLQLNKVSFAIWSQTLIALIEDIKTMMVWLLVWSQFFFSTYRSGLTFSQLGLVRAT</sequence>
<organism evidence="1 2">
    <name type="scientific">Protopolystoma xenopodis</name>
    <dbReference type="NCBI Taxonomy" id="117903"/>
    <lineage>
        <taxon>Eukaryota</taxon>
        <taxon>Metazoa</taxon>
        <taxon>Spiralia</taxon>
        <taxon>Lophotrochozoa</taxon>
        <taxon>Platyhelminthes</taxon>
        <taxon>Monogenea</taxon>
        <taxon>Polyopisthocotylea</taxon>
        <taxon>Polystomatidea</taxon>
        <taxon>Polystomatidae</taxon>
        <taxon>Protopolystoma</taxon>
    </lineage>
</organism>
<gene>
    <name evidence="1" type="ORF">PXEA_LOCUS22159</name>
</gene>
<name>A0A3S5AUH3_9PLAT</name>
<keyword evidence="2" id="KW-1185">Reference proteome</keyword>
<accession>A0A3S5AUH3</accession>
<comment type="caution">
    <text evidence="1">The sequence shown here is derived from an EMBL/GenBank/DDBJ whole genome shotgun (WGS) entry which is preliminary data.</text>
</comment>
<dbReference type="EMBL" id="CAAALY010097215">
    <property type="protein sequence ID" value="VEL28719.1"/>
    <property type="molecule type" value="Genomic_DNA"/>
</dbReference>